<feature type="domain" description="Organic solvent tolerance-like N-terminal" evidence="5">
    <location>
        <begin position="33"/>
        <end position="138"/>
    </location>
</feature>
<evidence type="ECO:0000256" key="2">
    <source>
        <dbReference type="ARBA" id="ARBA00022729"/>
    </source>
</evidence>
<dbReference type="NCBIfam" id="TIGR03002">
    <property type="entry name" value="outer_YhbN_LptA"/>
    <property type="match status" value="1"/>
</dbReference>
<name>Q1K308_DESA6</name>
<reference evidence="6" key="1">
    <citation type="submission" date="2006-05" db="EMBL/GenBank/DDBJ databases">
        <title>Annotation of the draft genome assembly of Desulfuromonas acetoxidans DSM 684.</title>
        <authorList>
            <consortium name="US DOE Joint Genome Institute (JGI-ORNL)"/>
            <person name="Larimer F."/>
            <person name="Land M."/>
            <person name="Hauser L."/>
        </authorList>
    </citation>
    <scope>NUCLEOTIDE SEQUENCE [LARGE SCALE GENOMIC DNA]</scope>
    <source>
        <strain evidence="6">DSM 684</strain>
    </source>
</reference>
<dbReference type="PANTHER" id="PTHR36504:SF1">
    <property type="entry name" value="LIPOPOLYSACCHARIDE EXPORT SYSTEM PROTEIN LPTA"/>
    <property type="match status" value="1"/>
</dbReference>
<comment type="caution">
    <text evidence="6">The sequence shown here is derived from an EMBL/GenBank/DDBJ whole genome shotgun (WGS) entry which is preliminary data.</text>
</comment>
<evidence type="ECO:0000256" key="1">
    <source>
        <dbReference type="ARBA" id="ARBA00022448"/>
    </source>
</evidence>
<dbReference type="GO" id="GO:0030288">
    <property type="term" value="C:outer membrane-bounded periplasmic space"/>
    <property type="evidence" value="ECO:0007669"/>
    <property type="project" value="TreeGrafter"/>
</dbReference>
<dbReference type="EMBL" id="AAEW02000003">
    <property type="protein sequence ID" value="EAT16723.1"/>
    <property type="molecule type" value="Genomic_DNA"/>
</dbReference>
<protein>
    <submittedName>
        <fullName evidence="6">OstA-like protein</fullName>
    </submittedName>
</protein>
<dbReference type="GO" id="GO:0001530">
    <property type="term" value="F:lipopolysaccharide binding"/>
    <property type="evidence" value="ECO:0007669"/>
    <property type="project" value="InterPro"/>
</dbReference>
<evidence type="ECO:0000256" key="3">
    <source>
        <dbReference type="ARBA" id="ARBA00022764"/>
    </source>
</evidence>
<dbReference type="GO" id="GO:0015920">
    <property type="term" value="P:lipopolysaccharide transport"/>
    <property type="evidence" value="ECO:0007669"/>
    <property type="project" value="InterPro"/>
</dbReference>
<proteinExistence type="predicted"/>
<gene>
    <name evidence="6" type="ORF">Dace_1975</name>
</gene>
<feature type="signal peptide" evidence="4">
    <location>
        <begin position="1"/>
        <end position="20"/>
    </location>
</feature>
<keyword evidence="7" id="KW-1185">Reference proteome</keyword>
<dbReference type="InterPro" id="IPR005653">
    <property type="entry name" value="OstA-like_N"/>
</dbReference>
<dbReference type="Gene3D" id="2.60.450.10">
    <property type="entry name" value="Lipopolysaccharide (LPS) transport protein A like domain"/>
    <property type="match status" value="1"/>
</dbReference>
<dbReference type="InterPro" id="IPR014340">
    <property type="entry name" value="LptA"/>
</dbReference>
<dbReference type="GO" id="GO:0017089">
    <property type="term" value="F:glycolipid transfer activity"/>
    <property type="evidence" value="ECO:0007669"/>
    <property type="project" value="TreeGrafter"/>
</dbReference>
<dbReference type="PANTHER" id="PTHR36504">
    <property type="entry name" value="LIPOPOLYSACCHARIDE EXPORT SYSTEM PROTEIN LPTA"/>
    <property type="match status" value="1"/>
</dbReference>
<dbReference type="GO" id="GO:0009279">
    <property type="term" value="C:cell outer membrane"/>
    <property type="evidence" value="ECO:0007669"/>
    <property type="project" value="TreeGrafter"/>
</dbReference>
<evidence type="ECO:0000313" key="7">
    <source>
        <dbReference type="Proteomes" id="UP000005695"/>
    </source>
</evidence>
<keyword evidence="1" id="KW-0813">Transport</keyword>
<dbReference type="Proteomes" id="UP000005695">
    <property type="component" value="Unassembled WGS sequence"/>
</dbReference>
<reference evidence="6" key="2">
    <citation type="submission" date="2006-05" db="EMBL/GenBank/DDBJ databases">
        <title>Sequencing of the draft genome and assembly of Desulfuromonas acetoxidans DSM 684.</title>
        <authorList>
            <consortium name="US DOE Joint Genome Institute (JGI-PGF)"/>
            <person name="Copeland A."/>
            <person name="Lucas S."/>
            <person name="Lapidus A."/>
            <person name="Barry K."/>
            <person name="Detter J.C."/>
            <person name="Glavina del Rio T."/>
            <person name="Hammon N."/>
            <person name="Israni S."/>
            <person name="Dalin E."/>
            <person name="Tice H."/>
            <person name="Bruce D."/>
            <person name="Pitluck S."/>
            <person name="Richardson P."/>
        </authorList>
    </citation>
    <scope>NUCLEOTIDE SEQUENCE [LARGE SCALE GENOMIC DNA]</scope>
    <source>
        <strain evidence="6">DSM 684</strain>
    </source>
</reference>
<evidence type="ECO:0000256" key="4">
    <source>
        <dbReference type="SAM" id="SignalP"/>
    </source>
</evidence>
<evidence type="ECO:0000259" key="5">
    <source>
        <dbReference type="Pfam" id="PF03968"/>
    </source>
</evidence>
<feature type="chain" id="PRO_5004192708" evidence="4">
    <location>
        <begin position="21"/>
        <end position="162"/>
    </location>
</feature>
<keyword evidence="2 4" id="KW-0732">Signal</keyword>
<dbReference type="Pfam" id="PF03968">
    <property type="entry name" value="LptD_N"/>
    <property type="match status" value="1"/>
</dbReference>
<sequence>MRLLFLIICTVLVGFTPAMAEPDMEHDASQPIHVTSQRLEANDAKGFFIFTGEVQAQQGDVTMYAHKMTIYYSDGEQRQVDRVVAEKDVRIVQLNRVATGQNAVFWQKDGRVELTGDPRVVQGENVVEGEKIIVYLNESRSIVEGGKQGRVKAVFVPGESTE</sequence>
<accession>Q1K308</accession>
<organism evidence="6 7">
    <name type="scientific">Desulfuromonas acetoxidans (strain DSM 684 / 11070)</name>
    <dbReference type="NCBI Taxonomy" id="281689"/>
    <lineage>
        <taxon>Bacteria</taxon>
        <taxon>Pseudomonadati</taxon>
        <taxon>Thermodesulfobacteriota</taxon>
        <taxon>Desulfuromonadia</taxon>
        <taxon>Desulfuromonadales</taxon>
        <taxon>Desulfuromonadaceae</taxon>
        <taxon>Desulfuromonas</taxon>
    </lineage>
</organism>
<dbReference type="AlphaFoldDB" id="Q1K308"/>
<dbReference type="InterPro" id="IPR052037">
    <property type="entry name" value="LPS_export_LptA"/>
</dbReference>
<evidence type="ECO:0000313" key="6">
    <source>
        <dbReference type="EMBL" id="EAT16723.1"/>
    </source>
</evidence>
<keyword evidence="3" id="KW-0574">Periplasm</keyword>